<dbReference type="Gene3D" id="1.10.3720.10">
    <property type="entry name" value="MetI-like"/>
    <property type="match status" value="1"/>
</dbReference>
<feature type="transmembrane region" description="Helical" evidence="7">
    <location>
        <begin position="34"/>
        <end position="56"/>
    </location>
</feature>
<protein>
    <submittedName>
        <fullName evidence="9">ABC transporter permease</fullName>
    </submittedName>
</protein>
<proteinExistence type="inferred from homology"/>
<dbReference type="GO" id="GO:0005886">
    <property type="term" value="C:plasma membrane"/>
    <property type="evidence" value="ECO:0007669"/>
    <property type="project" value="UniProtKB-SubCell"/>
</dbReference>
<evidence type="ECO:0000256" key="4">
    <source>
        <dbReference type="ARBA" id="ARBA00022692"/>
    </source>
</evidence>
<name>A0A0A6UHA2_ACTUT</name>
<dbReference type="GO" id="GO:0055085">
    <property type="term" value="P:transmembrane transport"/>
    <property type="evidence" value="ECO:0007669"/>
    <property type="project" value="InterPro"/>
</dbReference>
<comment type="caution">
    <text evidence="9">The sequence shown here is derived from an EMBL/GenBank/DDBJ whole genome shotgun (WGS) entry which is preliminary data.</text>
</comment>
<evidence type="ECO:0000256" key="5">
    <source>
        <dbReference type="ARBA" id="ARBA00022989"/>
    </source>
</evidence>
<evidence type="ECO:0000256" key="3">
    <source>
        <dbReference type="ARBA" id="ARBA00022475"/>
    </source>
</evidence>
<dbReference type="STRING" id="1869.MB27_28545"/>
<dbReference type="PANTHER" id="PTHR30151:SF38">
    <property type="entry name" value="ALIPHATIC SULFONATES TRANSPORT PERMEASE PROTEIN SSUC-RELATED"/>
    <property type="match status" value="1"/>
</dbReference>
<evidence type="ECO:0000313" key="9">
    <source>
        <dbReference type="EMBL" id="KHD74473.1"/>
    </source>
</evidence>
<comment type="similarity">
    <text evidence="7">Belongs to the binding-protein-dependent transport system permease family.</text>
</comment>
<reference evidence="9 10" key="1">
    <citation type="submission" date="2014-10" db="EMBL/GenBank/DDBJ databases">
        <title>Draft genome sequence of Actinoplanes utahensis NRRL 12052.</title>
        <authorList>
            <person name="Velasco-Bucheli B."/>
            <person name="del Cerro C."/>
            <person name="Hormigo D."/>
            <person name="Garcia J.L."/>
            <person name="Acebal C."/>
            <person name="Arroyo M."/>
            <person name="de la Mata I."/>
        </authorList>
    </citation>
    <scope>NUCLEOTIDE SEQUENCE [LARGE SCALE GENOMIC DNA]</scope>
    <source>
        <strain evidence="9 10">NRRL 12052</strain>
    </source>
</reference>
<evidence type="ECO:0000256" key="7">
    <source>
        <dbReference type="RuleBase" id="RU363032"/>
    </source>
</evidence>
<comment type="subcellular location">
    <subcellularLocation>
        <location evidence="1 7">Cell membrane</location>
        <topology evidence="1 7">Multi-pass membrane protein</topology>
    </subcellularLocation>
</comment>
<dbReference type="EMBL" id="JRTT01000043">
    <property type="protein sequence ID" value="KHD74473.1"/>
    <property type="molecule type" value="Genomic_DNA"/>
</dbReference>
<dbReference type="Proteomes" id="UP000054537">
    <property type="component" value="Unassembled WGS sequence"/>
</dbReference>
<keyword evidence="10" id="KW-1185">Reference proteome</keyword>
<dbReference type="Pfam" id="PF00528">
    <property type="entry name" value="BPD_transp_1"/>
    <property type="match status" value="1"/>
</dbReference>
<evidence type="ECO:0000259" key="8">
    <source>
        <dbReference type="PROSITE" id="PS50928"/>
    </source>
</evidence>
<feature type="transmembrane region" description="Helical" evidence="7">
    <location>
        <begin position="150"/>
        <end position="169"/>
    </location>
</feature>
<evidence type="ECO:0000256" key="1">
    <source>
        <dbReference type="ARBA" id="ARBA00004651"/>
    </source>
</evidence>
<dbReference type="OrthoDB" id="9796361at2"/>
<organism evidence="9 10">
    <name type="scientific">Actinoplanes utahensis</name>
    <dbReference type="NCBI Taxonomy" id="1869"/>
    <lineage>
        <taxon>Bacteria</taxon>
        <taxon>Bacillati</taxon>
        <taxon>Actinomycetota</taxon>
        <taxon>Actinomycetes</taxon>
        <taxon>Micromonosporales</taxon>
        <taxon>Micromonosporaceae</taxon>
        <taxon>Actinoplanes</taxon>
    </lineage>
</organism>
<dbReference type="InterPro" id="IPR000515">
    <property type="entry name" value="MetI-like"/>
</dbReference>
<evidence type="ECO:0000256" key="6">
    <source>
        <dbReference type="ARBA" id="ARBA00023136"/>
    </source>
</evidence>
<sequence length="280" mass="30036">MTATLHTPPPAAVDDLTDTRVVRRRLGPGRRIRFAFWIGPALALAVWSIGSATGVIKPAILSAPWDVVVAFQDQWVHHDLLGNVLSSLERSVIGLALGVVTGAVLAVISGLSRLGESLIDGPIQIKRSVPTLAIIPLFIAWFGIGQEMKIITIALISLVPIYIHTHNGLRGIDGRYAELAETIGISRGEFVRHIVLPGALPGFLLGMRFAVTSSLLGLVVVEQYNAVAGIGHMITLAEQYGQTDVIVVGLVLYGVFGYCADSAVRLTARRVLAWRQTLEG</sequence>
<dbReference type="AlphaFoldDB" id="A0A0A6UHA2"/>
<feature type="transmembrane region" description="Helical" evidence="7">
    <location>
        <begin position="245"/>
        <end position="266"/>
    </location>
</feature>
<feature type="domain" description="ABC transmembrane type-1" evidence="8">
    <location>
        <begin position="84"/>
        <end position="264"/>
    </location>
</feature>
<keyword evidence="2 7" id="KW-0813">Transport</keyword>
<dbReference type="RefSeq" id="WP_043529461.1">
    <property type="nucleotide sequence ID" value="NZ_BAABKU010000010.1"/>
</dbReference>
<feature type="transmembrane region" description="Helical" evidence="7">
    <location>
        <begin position="190"/>
        <end position="211"/>
    </location>
</feature>
<keyword evidence="5 7" id="KW-1133">Transmembrane helix</keyword>
<evidence type="ECO:0000256" key="2">
    <source>
        <dbReference type="ARBA" id="ARBA00022448"/>
    </source>
</evidence>
<dbReference type="PANTHER" id="PTHR30151">
    <property type="entry name" value="ALKANE SULFONATE ABC TRANSPORTER-RELATED, MEMBRANE SUBUNIT"/>
    <property type="match status" value="1"/>
</dbReference>
<feature type="transmembrane region" description="Helical" evidence="7">
    <location>
        <begin position="127"/>
        <end position="144"/>
    </location>
</feature>
<evidence type="ECO:0000313" key="10">
    <source>
        <dbReference type="Proteomes" id="UP000054537"/>
    </source>
</evidence>
<dbReference type="InterPro" id="IPR035906">
    <property type="entry name" value="MetI-like_sf"/>
</dbReference>
<feature type="transmembrane region" description="Helical" evidence="7">
    <location>
        <begin position="92"/>
        <end position="115"/>
    </location>
</feature>
<dbReference type="PROSITE" id="PS50928">
    <property type="entry name" value="ABC_TM1"/>
    <property type="match status" value="1"/>
</dbReference>
<keyword evidence="4 7" id="KW-0812">Transmembrane</keyword>
<keyword evidence="6 7" id="KW-0472">Membrane</keyword>
<gene>
    <name evidence="9" type="ORF">MB27_28545</name>
</gene>
<dbReference type="SUPFAM" id="SSF161098">
    <property type="entry name" value="MetI-like"/>
    <property type="match status" value="1"/>
</dbReference>
<keyword evidence="3" id="KW-1003">Cell membrane</keyword>
<dbReference type="eggNOG" id="COG0600">
    <property type="taxonomic scope" value="Bacteria"/>
</dbReference>
<accession>A0A0A6UHA2</accession>
<dbReference type="CDD" id="cd06261">
    <property type="entry name" value="TM_PBP2"/>
    <property type="match status" value="1"/>
</dbReference>